<dbReference type="InterPro" id="IPR002885">
    <property type="entry name" value="PPR_rpt"/>
</dbReference>
<accession>A0A2Z7ANM6</accession>
<dbReference type="Pfam" id="PF01535">
    <property type="entry name" value="PPR"/>
    <property type="match status" value="2"/>
</dbReference>
<dbReference type="GO" id="GO:0003723">
    <property type="term" value="F:RNA binding"/>
    <property type="evidence" value="ECO:0007669"/>
    <property type="project" value="InterPro"/>
</dbReference>
<protein>
    <submittedName>
        <fullName evidence="2">Pentatricopeptide repeat-containing protein-like</fullName>
    </submittedName>
</protein>
<dbReference type="InterPro" id="IPR011990">
    <property type="entry name" value="TPR-like_helical_dom_sf"/>
</dbReference>
<name>A0A2Z7ANM6_9LAMI</name>
<proteinExistence type="predicted"/>
<dbReference type="OrthoDB" id="1725961at2759"/>
<dbReference type="PANTHER" id="PTHR47926">
    <property type="entry name" value="PENTATRICOPEPTIDE REPEAT-CONTAINING PROTEIN"/>
    <property type="match status" value="1"/>
</dbReference>
<evidence type="ECO:0000256" key="1">
    <source>
        <dbReference type="ARBA" id="ARBA00022737"/>
    </source>
</evidence>
<reference evidence="2 3" key="1">
    <citation type="journal article" date="2015" name="Proc. Natl. Acad. Sci. U.S.A.">
        <title>The resurrection genome of Boea hygrometrica: A blueprint for survival of dehydration.</title>
        <authorList>
            <person name="Xiao L."/>
            <person name="Yang G."/>
            <person name="Zhang L."/>
            <person name="Yang X."/>
            <person name="Zhao S."/>
            <person name="Ji Z."/>
            <person name="Zhou Q."/>
            <person name="Hu M."/>
            <person name="Wang Y."/>
            <person name="Chen M."/>
            <person name="Xu Y."/>
            <person name="Jin H."/>
            <person name="Xiao X."/>
            <person name="Hu G."/>
            <person name="Bao F."/>
            <person name="Hu Y."/>
            <person name="Wan P."/>
            <person name="Li L."/>
            <person name="Deng X."/>
            <person name="Kuang T."/>
            <person name="Xiang C."/>
            <person name="Zhu J.K."/>
            <person name="Oliver M.J."/>
            <person name="He Y."/>
        </authorList>
    </citation>
    <scope>NUCLEOTIDE SEQUENCE [LARGE SCALE GENOMIC DNA]</scope>
    <source>
        <strain evidence="3">cv. XS01</strain>
    </source>
</reference>
<dbReference type="PANTHER" id="PTHR47926:SF530">
    <property type="entry name" value="DYW DOMAIN-CONTAINING PROTEIN"/>
    <property type="match status" value="1"/>
</dbReference>
<evidence type="ECO:0000313" key="2">
    <source>
        <dbReference type="EMBL" id="KZV20849.1"/>
    </source>
</evidence>
<evidence type="ECO:0000313" key="3">
    <source>
        <dbReference type="Proteomes" id="UP000250235"/>
    </source>
</evidence>
<dbReference type="GO" id="GO:0009451">
    <property type="term" value="P:RNA modification"/>
    <property type="evidence" value="ECO:0007669"/>
    <property type="project" value="InterPro"/>
</dbReference>
<dbReference type="AlphaFoldDB" id="A0A2Z7ANM6"/>
<gene>
    <name evidence="2" type="ORF">F511_42062</name>
</gene>
<dbReference type="EMBL" id="KV015108">
    <property type="protein sequence ID" value="KZV20849.1"/>
    <property type="molecule type" value="Genomic_DNA"/>
</dbReference>
<keyword evidence="3" id="KW-1185">Reference proteome</keyword>
<keyword evidence="1" id="KW-0677">Repeat</keyword>
<dbReference type="InterPro" id="IPR046960">
    <property type="entry name" value="PPR_At4g14850-like_plant"/>
</dbReference>
<organism evidence="2 3">
    <name type="scientific">Dorcoceras hygrometricum</name>
    <dbReference type="NCBI Taxonomy" id="472368"/>
    <lineage>
        <taxon>Eukaryota</taxon>
        <taxon>Viridiplantae</taxon>
        <taxon>Streptophyta</taxon>
        <taxon>Embryophyta</taxon>
        <taxon>Tracheophyta</taxon>
        <taxon>Spermatophyta</taxon>
        <taxon>Magnoliopsida</taxon>
        <taxon>eudicotyledons</taxon>
        <taxon>Gunneridae</taxon>
        <taxon>Pentapetalae</taxon>
        <taxon>asterids</taxon>
        <taxon>lamiids</taxon>
        <taxon>Lamiales</taxon>
        <taxon>Gesneriaceae</taxon>
        <taxon>Didymocarpoideae</taxon>
        <taxon>Trichosporeae</taxon>
        <taxon>Loxocarpinae</taxon>
        <taxon>Dorcoceras</taxon>
    </lineage>
</organism>
<dbReference type="Gene3D" id="1.25.40.10">
    <property type="entry name" value="Tetratricopeptide repeat domain"/>
    <property type="match status" value="2"/>
</dbReference>
<dbReference type="Proteomes" id="UP000250235">
    <property type="component" value="Unassembled WGS sequence"/>
</dbReference>
<dbReference type="PROSITE" id="PS51257">
    <property type="entry name" value="PROKAR_LIPOPROTEIN"/>
    <property type="match status" value="1"/>
</dbReference>
<sequence>MPERNVTSLNTLFSCYIQSDSFLEALTLVQEMVAGEVTRKKIISWNAAITECVLNIYHERALELLDKMMRSVTYLNIFTLSRLGKLFHCNLIKMEIMDNSFVSVHRIDMYFKCLLMKYAAAVYQLMLQKDLVAMSAMISGHSQNGKNVVFNAIADLQDVGACRQIHALTVKSGYQADSFVLTVLLTRMEKFASGKEVLKLFIGMLKDGVTPNHVTLVSVLCTCNHAGILNEAGWYFETMKENFCIEPTQDHYACMIDVLGRAEKLDRVVNLVDNTPFEANTAIWGGLLRLMKDSKVKKESEKNLLICFDCHTAFKFIYKLIAPSNPSLLLKKQFAVLIEMEKR</sequence>